<dbReference type="InterPro" id="IPR008538">
    <property type="entry name" value="Uma2"/>
</dbReference>
<evidence type="ECO:0000259" key="1">
    <source>
        <dbReference type="Pfam" id="PF05685"/>
    </source>
</evidence>
<keyword evidence="3" id="KW-1185">Reference proteome</keyword>
<name>A0A917E005_9HYPH</name>
<reference evidence="2" key="1">
    <citation type="journal article" date="2014" name="Int. J. Syst. Evol. Microbiol.">
        <title>Complete genome sequence of Corynebacterium casei LMG S-19264T (=DSM 44701T), isolated from a smear-ripened cheese.</title>
        <authorList>
            <consortium name="US DOE Joint Genome Institute (JGI-PGF)"/>
            <person name="Walter F."/>
            <person name="Albersmeier A."/>
            <person name="Kalinowski J."/>
            <person name="Ruckert C."/>
        </authorList>
    </citation>
    <scope>NUCLEOTIDE SEQUENCE</scope>
    <source>
        <strain evidence="2">CGMCC 1.15367</strain>
    </source>
</reference>
<dbReference type="Proteomes" id="UP000644699">
    <property type="component" value="Unassembled WGS sequence"/>
</dbReference>
<reference evidence="2" key="2">
    <citation type="submission" date="2020-09" db="EMBL/GenBank/DDBJ databases">
        <authorList>
            <person name="Sun Q."/>
            <person name="Zhou Y."/>
        </authorList>
    </citation>
    <scope>NUCLEOTIDE SEQUENCE</scope>
    <source>
        <strain evidence="2">CGMCC 1.15367</strain>
    </source>
</reference>
<dbReference type="CDD" id="cd06260">
    <property type="entry name" value="DUF820-like"/>
    <property type="match status" value="1"/>
</dbReference>
<dbReference type="InterPro" id="IPR012296">
    <property type="entry name" value="Nuclease_put_TT1808"/>
</dbReference>
<evidence type="ECO:0000313" key="2">
    <source>
        <dbReference type="EMBL" id="GGD89229.1"/>
    </source>
</evidence>
<comment type="caution">
    <text evidence="2">The sequence shown here is derived from an EMBL/GenBank/DDBJ whole genome shotgun (WGS) entry which is preliminary data.</text>
</comment>
<feature type="domain" description="Putative restriction endonuclease" evidence="1">
    <location>
        <begin position="11"/>
        <end position="175"/>
    </location>
</feature>
<gene>
    <name evidence="2" type="ORF">GCM10011390_05010</name>
</gene>
<dbReference type="PANTHER" id="PTHR34107:SF4">
    <property type="entry name" value="SLL1222 PROTEIN"/>
    <property type="match status" value="1"/>
</dbReference>
<sequence>MSALSRARPATYADLERVPPHLVAEILHGSLVTHPRPAPKHVRASSALGMTIGAPFDRGRGGPGGWLILDEPELHLGTDVVVPDLAGWRRERMPVLPETAYFATVPDWICEVVSPSTEAYDRGVKREIYAGAGLPYLWLLDPRAELLETFERRDGGWLLTGTYTGLDAVAAPPFDAISFPLAELWPFSQTAEPAAGTAPATSATET</sequence>
<dbReference type="Gene3D" id="3.90.1570.10">
    <property type="entry name" value="tt1808, chain A"/>
    <property type="match status" value="1"/>
</dbReference>
<organism evidence="2 3">
    <name type="scientific">Aureimonas endophytica</name>
    <dbReference type="NCBI Taxonomy" id="2027858"/>
    <lineage>
        <taxon>Bacteria</taxon>
        <taxon>Pseudomonadati</taxon>
        <taxon>Pseudomonadota</taxon>
        <taxon>Alphaproteobacteria</taxon>
        <taxon>Hyphomicrobiales</taxon>
        <taxon>Aurantimonadaceae</taxon>
        <taxon>Aureimonas</taxon>
    </lineage>
</organism>
<dbReference type="AlphaFoldDB" id="A0A917E005"/>
<dbReference type="PANTHER" id="PTHR34107">
    <property type="entry name" value="SLL0198 PROTEIN-RELATED"/>
    <property type="match status" value="1"/>
</dbReference>
<dbReference type="InterPro" id="IPR011335">
    <property type="entry name" value="Restrct_endonuc-II-like"/>
</dbReference>
<evidence type="ECO:0000313" key="3">
    <source>
        <dbReference type="Proteomes" id="UP000644699"/>
    </source>
</evidence>
<accession>A0A917E005</accession>
<dbReference type="EMBL" id="BMIQ01000001">
    <property type="protein sequence ID" value="GGD89229.1"/>
    <property type="molecule type" value="Genomic_DNA"/>
</dbReference>
<dbReference type="Pfam" id="PF05685">
    <property type="entry name" value="Uma2"/>
    <property type="match status" value="1"/>
</dbReference>
<dbReference type="RefSeq" id="WP_188906631.1">
    <property type="nucleotide sequence ID" value="NZ_BMIQ01000001.1"/>
</dbReference>
<dbReference type="SUPFAM" id="SSF52980">
    <property type="entry name" value="Restriction endonuclease-like"/>
    <property type="match status" value="1"/>
</dbReference>
<proteinExistence type="predicted"/>
<protein>
    <recommendedName>
        <fullName evidence="1">Putative restriction endonuclease domain-containing protein</fullName>
    </recommendedName>
</protein>